<comment type="caution">
    <text evidence="7">The sequence shown here is derived from an EMBL/GenBank/DDBJ whole genome shotgun (WGS) entry which is preliminary data.</text>
</comment>
<dbReference type="PANTHER" id="PTHR12161:SF5">
    <property type="entry name" value="IST1 HOMOLOG"/>
    <property type="match status" value="1"/>
</dbReference>
<dbReference type="Pfam" id="PF03398">
    <property type="entry name" value="Ist1"/>
    <property type="match status" value="1"/>
</dbReference>
<evidence type="ECO:0000256" key="4">
    <source>
        <dbReference type="ARBA" id="ARBA00046124"/>
    </source>
</evidence>
<dbReference type="InterPro" id="IPR042277">
    <property type="entry name" value="IST1-like"/>
</dbReference>
<dbReference type="PANTHER" id="PTHR12161">
    <property type="entry name" value="IST1 FAMILY MEMBER"/>
    <property type="match status" value="1"/>
</dbReference>
<organism evidence="7 8">
    <name type="scientific">Engystomops pustulosus</name>
    <name type="common">Tungara frog</name>
    <name type="synonym">Physalaemus pustulosus</name>
    <dbReference type="NCBI Taxonomy" id="76066"/>
    <lineage>
        <taxon>Eukaryota</taxon>
        <taxon>Metazoa</taxon>
        <taxon>Chordata</taxon>
        <taxon>Craniata</taxon>
        <taxon>Vertebrata</taxon>
        <taxon>Euteleostomi</taxon>
        <taxon>Amphibia</taxon>
        <taxon>Batrachia</taxon>
        <taxon>Anura</taxon>
        <taxon>Neobatrachia</taxon>
        <taxon>Hyloidea</taxon>
        <taxon>Leptodactylidae</taxon>
        <taxon>Leiuperinae</taxon>
        <taxon>Engystomops</taxon>
    </lineage>
</organism>
<proteinExistence type="inferred from homology"/>
<accession>A0AAV7ANS6</accession>
<gene>
    <name evidence="7" type="ORF">GDO81_015843</name>
</gene>
<evidence type="ECO:0000256" key="1">
    <source>
        <dbReference type="ARBA" id="ARBA00005536"/>
    </source>
</evidence>
<dbReference type="GO" id="GO:0015031">
    <property type="term" value="P:protein transport"/>
    <property type="evidence" value="ECO:0007669"/>
    <property type="project" value="InterPro"/>
</dbReference>
<dbReference type="AlphaFoldDB" id="A0AAV7ANS6"/>
<dbReference type="Proteomes" id="UP000824782">
    <property type="component" value="Unassembled WGS sequence"/>
</dbReference>
<evidence type="ECO:0000256" key="2">
    <source>
        <dbReference type="ARBA" id="ARBA00014513"/>
    </source>
</evidence>
<name>A0AAV7ANS6_ENGPU</name>
<sequence>MIKVVHGFKTDKILSSIQASRKELNEQIKLKAGLLHNGRIEVAQHMEKREMQRAKNKVLRLIQETHRSDIMDLLEFYCSTLFQQIGLIKSAKELDPTLVEPVSTVIWAAPRLETEVPSLMKVSDQLIYKYSKEYGEMCRSNNAGTVNAEVMTKLSASFPHKSQIFKYLEGISKEFDLNIQQEDIYADAEYIYAPSRNPPLDMSELFPSDDTYLPRRNSPYEKVEPWHMQRPSALKQSQTVNDRRLNFGKATPPASASNSDDLYEEVN</sequence>
<evidence type="ECO:0000256" key="6">
    <source>
        <dbReference type="SAM" id="MobiDB-lite"/>
    </source>
</evidence>
<reference evidence="7" key="1">
    <citation type="thesis" date="2020" institute="ProQuest LLC" country="789 East Eisenhower Parkway, Ann Arbor, MI, USA">
        <title>Comparative Genomics and Chromosome Evolution.</title>
        <authorList>
            <person name="Mudd A.B."/>
        </authorList>
    </citation>
    <scope>NUCLEOTIDE SEQUENCE</scope>
    <source>
        <strain evidence="7">237g6f4</strain>
        <tissue evidence="7">Blood</tissue>
    </source>
</reference>
<keyword evidence="8" id="KW-1185">Reference proteome</keyword>
<protein>
    <recommendedName>
        <fullName evidence="2">IST1 homolog</fullName>
    </recommendedName>
    <alternativeName>
        <fullName evidence="3">Charged multivesicular body protein 8</fullName>
    </alternativeName>
</protein>
<comment type="function">
    <text evidence="4">ESCRT-III-like protein involved in cytokinesis, nuclear envelope reassembly and endosomal tubulation. Is required for efficient abscission during cytokinesis. Involved in recruiting VPS4A and/or VPS4B to the midbody of dividing cells. During late anaphase, involved in nuclear envelope reassembly and mitotic spindle disassembly together with the ESCRT-III complex: IST1 acts by mediating the recruitment of SPAST to the nuclear membrane, leading to microtubule severing. Recruited to the reforming nuclear envelope (NE) during anaphase by LEMD2. Regulates early endosomal tubulation together with the ESCRT-III complex by mediating the recruitment of SPAST.</text>
</comment>
<dbReference type="EMBL" id="WNYA01000007">
    <property type="protein sequence ID" value="KAG8562871.1"/>
    <property type="molecule type" value="Genomic_DNA"/>
</dbReference>
<comment type="subunit">
    <text evidence="5">Interacts with CHMP1A, CHMP1B, VPS4A and VTA1. Interacts with SPAST, STAMBP, and USP8. May interact with VPS37B. May associate with the ESCRT-I complex. Interacts with MITD1, in competition with VSP4. Interacts with SPART (via MIT domain); leading to the recruitment of SPART to midbodies. Interacts with SPAST.</text>
</comment>
<feature type="region of interest" description="Disordered" evidence="6">
    <location>
        <begin position="226"/>
        <end position="267"/>
    </location>
</feature>
<evidence type="ECO:0000313" key="8">
    <source>
        <dbReference type="Proteomes" id="UP000824782"/>
    </source>
</evidence>
<evidence type="ECO:0000313" key="7">
    <source>
        <dbReference type="EMBL" id="KAG8562871.1"/>
    </source>
</evidence>
<comment type="similarity">
    <text evidence="1">Belongs to the IST1 family.</text>
</comment>
<dbReference type="InterPro" id="IPR005061">
    <property type="entry name" value="Ist1"/>
</dbReference>
<evidence type="ECO:0000256" key="5">
    <source>
        <dbReference type="ARBA" id="ARBA00046920"/>
    </source>
</evidence>
<evidence type="ECO:0000256" key="3">
    <source>
        <dbReference type="ARBA" id="ARBA00032374"/>
    </source>
</evidence>
<dbReference type="Gene3D" id="1.20.1260.60">
    <property type="entry name" value="Vacuolar protein sorting-associated protein Ist1"/>
    <property type="match status" value="1"/>
</dbReference>